<evidence type="ECO:0000256" key="2">
    <source>
        <dbReference type="ARBA" id="ARBA00023015"/>
    </source>
</evidence>
<evidence type="ECO:0000256" key="1">
    <source>
        <dbReference type="ARBA" id="ARBA00004123"/>
    </source>
</evidence>
<comment type="subcellular location">
    <subcellularLocation>
        <location evidence="1">Nucleus</location>
    </subcellularLocation>
</comment>
<feature type="compositionally biased region" description="Basic and acidic residues" evidence="6">
    <location>
        <begin position="177"/>
        <end position="186"/>
    </location>
</feature>
<dbReference type="Proteomes" id="UP000288805">
    <property type="component" value="Unassembled WGS sequence"/>
</dbReference>
<gene>
    <name evidence="7" type="ORF">CK203_091037</name>
</gene>
<dbReference type="SUPFAM" id="SSF101936">
    <property type="entry name" value="DNA-binding pseudobarrel domain"/>
    <property type="match status" value="1"/>
</dbReference>
<feature type="region of interest" description="Disordered" evidence="6">
    <location>
        <begin position="132"/>
        <end position="153"/>
    </location>
</feature>
<evidence type="ECO:0008006" key="9">
    <source>
        <dbReference type="Google" id="ProtNLM"/>
    </source>
</evidence>
<name>A0A438BVA9_VITVI</name>
<keyword evidence="4" id="KW-0804">Transcription</keyword>
<keyword evidence="2" id="KW-0805">Transcription regulation</keyword>
<sequence length="335" mass="37950">MSEKRPDFGLEEELKRRLKLDGSATTSAANRETLKLQWEKEIKVINFGICKNPSKEMKRKVKFDVPASGSAANQEILKPPTQKRNQDMQSIIHFIHIYFKVDISLLQIKKTVSEIPTLVLDKEMKRKVKLDAPASTGSVANRETLEPPMEKETKRKVKFDVPASTGSVANQKNLKPPTEKRNQGEEMKRNVTFDLPASGSVANQETLKPPREKEIKVTLIFTSTPSLGFFLFQDVICTSLSLPRSTSKDQTPTLLWKKKLTCDDLHAGNLKASYHGLSLNWNKFAKEHGLQPNDVIFFYDDDSISEYYIIHYEKSGEGHSESREGTYLGPWLAPP</sequence>
<evidence type="ECO:0000313" key="7">
    <source>
        <dbReference type="EMBL" id="RVW14770.1"/>
    </source>
</evidence>
<dbReference type="EMBL" id="QGNW01002611">
    <property type="protein sequence ID" value="RVW14770.1"/>
    <property type="molecule type" value="Genomic_DNA"/>
</dbReference>
<evidence type="ECO:0000256" key="4">
    <source>
        <dbReference type="ARBA" id="ARBA00023163"/>
    </source>
</evidence>
<reference evidence="7 8" key="1">
    <citation type="journal article" date="2018" name="PLoS Genet.">
        <title>Population sequencing reveals clonal diversity and ancestral inbreeding in the grapevine cultivar Chardonnay.</title>
        <authorList>
            <person name="Roach M.J."/>
            <person name="Johnson D.L."/>
            <person name="Bohlmann J."/>
            <person name="van Vuuren H.J."/>
            <person name="Jones S.J."/>
            <person name="Pretorius I.S."/>
            <person name="Schmidt S.A."/>
            <person name="Borneman A.R."/>
        </authorList>
    </citation>
    <scope>NUCLEOTIDE SEQUENCE [LARGE SCALE GENOMIC DNA]</scope>
    <source>
        <strain evidence="8">cv. Chardonnay</strain>
        <tissue evidence="7">Leaf</tissue>
    </source>
</reference>
<evidence type="ECO:0000256" key="3">
    <source>
        <dbReference type="ARBA" id="ARBA00023125"/>
    </source>
</evidence>
<keyword evidence="5" id="KW-0539">Nucleus</keyword>
<feature type="compositionally biased region" description="Basic and acidic residues" evidence="6">
    <location>
        <begin position="143"/>
        <end position="153"/>
    </location>
</feature>
<evidence type="ECO:0000313" key="8">
    <source>
        <dbReference type="Proteomes" id="UP000288805"/>
    </source>
</evidence>
<dbReference type="AlphaFoldDB" id="A0A438BVA9"/>
<dbReference type="GO" id="GO:0005634">
    <property type="term" value="C:nucleus"/>
    <property type="evidence" value="ECO:0007669"/>
    <property type="project" value="UniProtKB-SubCell"/>
</dbReference>
<protein>
    <recommendedName>
        <fullName evidence="9">TF-B3 domain-containing protein</fullName>
    </recommendedName>
</protein>
<evidence type="ECO:0000256" key="6">
    <source>
        <dbReference type="SAM" id="MobiDB-lite"/>
    </source>
</evidence>
<feature type="region of interest" description="Disordered" evidence="6">
    <location>
        <begin position="167"/>
        <end position="186"/>
    </location>
</feature>
<organism evidence="7 8">
    <name type="scientific">Vitis vinifera</name>
    <name type="common">Grape</name>
    <dbReference type="NCBI Taxonomy" id="29760"/>
    <lineage>
        <taxon>Eukaryota</taxon>
        <taxon>Viridiplantae</taxon>
        <taxon>Streptophyta</taxon>
        <taxon>Embryophyta</taxon>
        <taxon>Tracheophyta</taxon>
        <taxon>Spermatophyta</taxon>
        <taxon>Magnoliopsida</taxon>
        <taxon>eudicotyledons</taxon>
        <taxon>Gunneridae</taxon>
        <taxon>Pentapetalae</taxon>
        <taxon>rosids</taxon>
        <taxon>Vitales</taxon>
        <taxon>Vitaceae</taxon>
        <taxon>Viteae</taxon>
        <taxon>Vitis</taxon>
    </lineage>
</organism>
<dbReference type="InterPro" id="IPR015300">
    <property type="entry name" value="DNA-bd_pseudobarrel_sf"/>
</dbReference>
<evidence type="ECO:0000256" key="5">
    <source>
        <dbReference type="ARBA" id="ARBA00023242"/>
    </source>
</evidence>
<comment type="caution">
    <text evidence="7">The sequence shown here is derived from an EMBL/GenBank/DDBJ whole genome shotgun (WGS) entry which is preliminary data.</text>
</comment>
<accession>A0A438BVA9</accession>
<proteinExistence type="predicted"/>
<dbReference type="GO" id="GO:0003677">
    <property type="term" value="F:DNA binding"/>
    <property type="evidence" value="ECO:0007669"/>
    <property type="project" value="UniProtKB-KW"/>
</dbReference>
<dbReference type="Gene3D" id="2.40.330.10">
    <property type="entry name" value="DNA-binding pseudobarrel domain"/>
    <property type="match status" value="1"/>
</dbReference>
<keyword evidence="3" id="KW-0238">DNA-binding</keyword>